<feature type="transmembrane region" description="Helical" evidence="1">
    <location>
        <begin position="59"/>
        <end position="79"/>
    </location>
</feature>
<accession>A0AAQ4ES23</accession>
<reference evidence="2 3" key="1">
    <citation type="journal article" date="2023" name="Arcadia Sci">
        <title>De novo assembly of a long-read Amblyomma americanum tick genome.</title>
        <authorList>
            <person name="Chou S."/>
            <person name="Poskanzer K.E."/>
            <person name="Rollins M."/>
            <person name="Thuy-Boun P.S."/>
        </authorList>
    </citation>
    <scope>NUCLEOTIDE SEQUENCE [LARGE SCALE GENOMIC DNA]</scope>
    <source>
        <strain evidence="2">F_SG_1</strain>
        <tissue evidence="2">Salivary glands</tissue>
    </source>
</reference>
<keyword evidence="1" id="KW-0812">Transmembrane</keyword>
<feature type="transmembrane region" description="Helical" evidence="1">
    <location>
        <begin position="31"/>
        <end position="52"/>
    </location>
</feature>
<dbReference type="Gene3D" id="1.20.1250.20">
    <property type="entry name" value="MFS general substrate transporter like domains"/>
    <property type="match status" value="2"/>
</dbReference>
<dbReference type="InterPro" id="IPR011701">
    <property type="entry name" value="MFS"/>
</dbReference>
<dbReference type="Pfam" id="PF07690">
    <property type="entry name" value="MFS_1"/>
    <property type="match status" value="1"/>
</dbReference>
<keyword evidence="1" id="KW-1133">Transmembrane helix</keyword>
<dbReference type="PANTHER" id="PTHR11360:SF303">
    <property type="entry name" value="MAJOR FACILITATOR SUPERFAMILY (MFS) PROFILE DOMAIN-CONTAINING PROTEIN"/>
    <property type="match status" value="1"/>
</dbReference>
<dbReference type="AlphaFoldDB" id="A0AAQ4ES23"/>
<keyword evidence="1" id="KW-0472">Membrane</keyword>
<feature type="transmembrane region" description="Helical" evidence="1">
    <location>
        <begin position="485"/>
        <end position="505"/>
    </location>
</feature>
<feature type="transmembrane region" description="Helical" evidence="1">
    <location>
        <begin position="149"/>
        <end position="169"/>
    </location>
</feature>
<name>A0AAQ4ES23_AMBAM</name>
<evidence type="ECO:0000256" key="1">
    <source>
        <dbReference type="SAM" id="Phobius"/>
    </source>
</evidence>
<feature type="transmembrane region" description="Helical" evidence="1">
    <location>
        <begin position="395"/>
        <end position="413"/>
    </location>
</feature>
<organism evidence="2 3">
    <name type="scientific">Amblyomma americanum</name>
    <name type="common">Lone star tick</name>
    <dbReference type="NCBI Taxonomy" id="6943"/>
    <lineage>
        <taxon>Eukaryota</taxon>
        <taxon>Metazoa</taxon>
        <taxon>Ecdysozoa</taxon>
        <taxon>Arthropoda</taxon>
        <taxon>Chelicerata</taxon>
        <taxon>Arachnida</taxon>
        <taxon>Acari</taxon>
        <taxon>Parasitiformes</taxon>
        <taxon>Ixodida</taxon>
        <taxon>Ixodoidea</taxon>
        <taxon>Ixodidae</taxon>
        <taxon>Amblyomminae</taxon>
        <taxon>Amblyomma</taxon>
    </lineage>
</organism>
<dbReference type="InterPro" id="IPR036259">
    <property type="entry name" value="MFS_trans_sf"/>
</dbReference>
<feature type="transmembrane region" description="Helical" evidence="1">
    <location>
        <begin position="91"/>
        <end position="113"/>
    </location>
</feature>
<dbReference type="PANTHER" id="PTHR11360">
    <property type="entry name" value="MONOCARBOXYLATE TRANSPORTER"/>
    <property type="match status" value="1"/>
</dbReference>
<dbReference type="SUPFAM" id="SSF103473">
    <property type="entry name" value="MFS general substrate transporter"/>
    <property type="match status" value="1"/>
</dbReference>
<evidence type="ECO:0000313" key="2">
    <source>
        <dbReference type="EMBL" id="KAK8777576.1"/>
    </source>
</evidence>
<sequence>MFASFLFCMAQSSTGYLYVLFMDKFSVNREMASWPESIIMLTQNLGGFLVTALQTRIPVYYVAVLSASLCGIGLLGAAFSPNIQWVSGAFGGIYGTGCGASIISYTVYTMLYFDKYRATATAFKYIGWAASGLAGPLVFSALAEHYGLGGALLIGAGITIHAVPIAMSLKHPKPLRLKFAERCFQKQAAVNVQHRVEHDGSDVKTHKTQEELEAPKTTGHFTSECRAKAQVRTRKFSATETYLDAKSLSYAECKNETFSGQLPPLAEKRSLCTSVSIGEFQVMCSKNKKNIDGLATSTAPYVHGACRQPQSIEVHTLRQLSILCELSFYVLLVVYALCDCSISMHTTTVVDYCMDKGSALDKAKLVLTYNAAGQFAGRTLLPFGSDNVAHSRCPLAVACFACAGALLLAISAVESFPAFVGLNMVVGVSQGFVTCIRSVLVNDYLGVDRLPTFFGILGLALVPLSFSGPSVIGFFRDTLGSYDNFYRMLGGVNLCIAAFLFVLVWRDKRRRKVWTCQQ</sequence>
<dbReference type="InterPro" id="IPR050327">
    <property type="entry name" value="Proton-linked_MCT"/>
</dbReference>
<gene>
    <name evidence="2" type="ORF">V5799_029078</name>
</gene>
<dbReference type="GO" id="GO:0008028">
    <property type="term" value="F:monocarboxylic acid transmembrane transporter activity"/>
    <property type="evidence" value="ECO:0007669"/>
    <property type="project" value="TreeGrafter"/>
</dbReference>
<evidence type="ECO:0000313" key="3">
    <source>
        <dbReference type="Proteomes" id="UP001321473"/>
    </source>
</evidence>
<feature type="transmembrane region" description="Helical" evidence="1">
    <location>
        <begin position="419"/>
        <end position="440"/>
    </location>
</feature>
<proteinExistence type="predicted"/>
<evidence type="ECO:0008006" key="4">
    <source>
        <dbReference type="Google" id="ProtNLM"/>
    </source>
</evidence>
<protein>
    <recommendedName>
        <fullName evidence="4">Monocarboxylate transporter</fullName>
    </recommendedName>
</protein>
<comment type="caution">
    <text evidence="2">The sequence shown here is derived from an EMBL/GenBank/DDBJ whole genome shotgun (WGS) entry which is preliminary data.</text>
</comment>
<keyword evidence="3" id="KW-1185">Reference proteome</keyword>
<dbReference type="Proteomes" id="UP001321473">
    <property type="component" value="Unassembled WGS sequence"/>
</dbReference>
<feature type="transmembrane region" description="Helical" evidence="1">
    <location>
        <begin position="125"/>
        <end position="143"/>
    </location>
</feature>
<dbReference type="EMBL" id="JARKHS020011691">
    <property type="protein sequence ID" value="KAK8777576.1"/>
    <property type="molecule type" value="Genomic_DNA"/>
</dbReference>
<feature type="transmembrane region" description="Helical" evidence="1">
    <location>
        <begin position="452"/>
        <end position="473"/>
    </location>
</feature>